<sequence length="1408" mass="163802">MKPDFIFETSWEVCNKVGGIHTVISTKSKTLVEKHQDNYILIGPDIVRNNENGVEFQEDNYILRSWKAYTESKGLRIRIGRWKIQGEPLVILVNFTDFFSHKDKIFEEFWKDYGLDSITGGWDYVEPFLFGYAAAKVIESYYEFYLSSQDKILTQWHEWMTGSGILYLKKACPQIATVFTTHATVLGRSIAGNNLPLYSELKHYDANQVADEFNVRAKFSLEKISAENADSFTTVSELTNNECKHFFGKKVDFVTPNGFEPTFVPKENDFEAKRKIARERVIKITEALINQKIDNNALLIINSGRYEYKNKGIDVFINAMGELNDKKLSRQIIAVIAVPAHNVDIYKSLLDRIENNTFEQPSSNQYLTHHLFDPENDPILRAIKENKLNNSPENNVKIMFIPSYLDGNDGIVNLNYFDFLIGFDVSIFPSYYEPWGYTPMESMAFHIPSITTNLAGYGLWIQNNVLELNGALSVVGRSDGENEQVVKEIVSRIEYTLQLNDAEIEKLRENAFVISKSTLWENLINYYYQAYELALNKSEKRIEQYIHKQPINQKIPVSDSWGEQPNWKKILVSQSLPERLSVLEKLSQNLWWSWNPLARDIFYMINSEKFEALDRSPIHLIESLTKEDINRLLNDNDFLSKLDEVVYEFDKYIEEGNKKEGELIAYFSMEFGIHDTLKIFSGGLGMLAGDYLKEASDCNKNIIGIGLLYRYGYFSQKINKNGDQISQLSPQKFSHLPIQPVKNKNGKWKKILINLPGREVYAKIWRCNVGRVPLYLLDTDIDDNLPEDRAITHQLYGGNWENRLKQEILLGIGGIRMLKELAIEPVIFHSNEGHSAFNSLERLRDYISNQKISYAQARELVRSSTLFTTHTPVPAGHDAFSEDLIRAYLSHYPESIGLSWEEFIGLGRVNKSDNNEKFSMSILAINFSQEVNGVSEIHGRVSREMFSNLYSGYFPRELHIDYVTNGVHQPTWVDRKWSKFYDEVFSKEYIKDQSNPNYWERIYDVDNKRIWDLHQSTKRDLVDFMMKRLSNELIQRAEDPKLFIQIKDRFNPKALTIGFARRFATYKRAHLLFSNMERLDKLVNNEQRPVQFIFAGKAHPADKAGQDFIKHIIEVSKMPQFIGKIIFIENYDMYVAKYLVRGVDVWLNTPTRPLEASGTSGEKAVMNGVVNFSVLDGWWAEGYKEGAGWALSEEKLYELDEYQNAYDAEIIYETFEDKIIPAYYNQTSDGVSDEWVEIMKNTIAKIAPHFTMKRQLDDYYNKFYHKLIDRYNLMIENNSKKARDYAAWKHRMRRQWNKIEITELIIPDSENYKLKMEDIFSIKLTLHISDINPEHLGAEIIIAKKENDLIKDYHKIVPMKATNYSHNKISFEINIMPFSAGVYDYSIRIYPTHPLMPNRMDFPLVKWI</sequence>
<dbReference type="GO" id="GO:0005978">
    <property type="term" value="P:glycogen biosynthetic process"/>
    <property type="evidence" value="ECO:0007669"/>
    <property type="project" value="InterPro"/>
</dbReference>
<dbReference type="InterPro" id="IPR052182">
    <property type="entry name" value="Glycogen/Maltodextrin_Phosph"/>
</dbReference>
<evidence type="ECO:0000259" key="6">
    <source>
        <dbReference type="Pfam" id="PF11897"/>
    </source>
</evidence>
<keyword evidence="5" id="KW-0808">Transferase</keyword>
<dbReference type="Gene3D" id="3.40.50.2000">
    <property type="entry name" value="Glycogen Phosphorylase B"/>
    <property type="match status" value="4"/>
</dbReference>
<feature type="domain" description="DUF3417" evidence="6">
    <location>
        <begin position="576"/>
        <end position="677"/>
    </location>
</feature>
<keyword evidence="3" id="KW-0021">Allosteric enzyme</keyword>
<dbReference type="Pfam" id="PF11897">
    <property type="entry name" value="DUF3417"/>
    <property type="match status" value="1"/>
</dbReference>
<dbReference type="SUPFAM" id="SSF53756">
    <property type="entry name" value="UDP-Glycosyltransferase/glycogen phosphorylase"/>
    <property type="match status" value="2"/>
</dbReference>
<name>A0A644U0K7_9ZZZZ</name>
<gene>
    <name evidence="7" type="ORF">SDC9_18558</name>
</gene>
<dbReference type="NCBIfam" id="TIGR02094">
    <property type="entry name" value="more_P_ylases"/>
    <property type="match status" value="1"/>
</dbReference>
<dbReference type="Pfam" id="PF05693">
    <property type="entry name" value="Glycogen_syn"/>
    <property type="match status" value="2"/>
</dbReference>
<dbReference type="GO" id="GO:0008184">
    <property type="term" value="F:glycogen phosphorylase activity"/>
    <property type="evidence" value="ECO:0007669"/>
    <property type="project" value="InterPro"/>
</dbReference>
<comment type="catalytic activity">
    <reaction evidence="1">
        <text>[(1-&gt;4)-alpha-D-glucosyl](n) + phosphate = [(1-&gt;4)-alpha-D-glucosyl](n-1) + alpha-D-glucose 1-phosphate</text>
        <dbReference type="Rhea" id="RHEA:41732"/>
        <dbReference type="Rhea" id="RHEA-COMP:9584"/>
        <dbReference type="Rhea" id="RHEA-COMP:9586"/>
        <dbReference type="ChEBI" id="CHEBI:15444"/>
        <dbReference type="ChEBI" id="CHEBI:43474"/>
        <dbReference type="ChEBI" id="CHEBI:58601"/>
        <dbReference type="EC" id="2.4.1.1"/>
    </reaction>
</comment>
<dbReference type="GO" id="GO:0004373">
    <property type="term" value="F:alpha-1,4-glucan glucosyltransferase (UDP-glucose donor) activity"/>
    <property type="evidence" value="ECO:0007669"/>
    <property type="project" value="InterPro"/>
</dbReference>
<proteinExistence type="inferred from homology"/>
<dbReference type="Pfam" id="PF00343">
    <property type="entry name" value="Phosphorylase"/>
    <property type="match status" value="1"/>
</dbReference>
<dbReference type="InterPro" id="IPR011834">
    <property type="entry name" value="Agluc_phsphrylas"/>
</dbReference>
<keyword evidence="4" id="KW-0328">Glycosyltransferase</keyword>
<evidence type="ECO:0000256" key="1">
    <source>
        <dbReference type="ARBA" id="ARBA00001275"/>
    </source>
</evidence>
<dbReference type="GO" id="GO:0030170">
    <property type="term" value="F:pyridoxal phosphate binding"/>
    <property type="evidence" value="ECO:0007669"/>
    <property type="project" value="InterPro"/>
</dbReference>
<dbReference type="EMBL" id="VSSQ01000068">
    <property type="protein sequence ID" value="MPL72768.1"/>
    <property type="molecule type" value="Genomic_DNA"/>
</dbReference>
<comment type="caution">
    <text evidence="7">The sequence shown here is derived from an EMBL/GenBank/DDBJ whole genome shotgun (WGS) entry which is preliminary data.</text>
</comment>
<evidence type="ECO:0000313" key="7">
    <source>
        <dbReference type="EMBL" id="MPL72768.1"/>
    </source>
</evidence>
<evidence type="ECO:0000256" key="4">
    <source>
        <dbReference type="ARBA" id="ARBA00022676"/>
    </source>
</evidence>
<accession>A0A644U0K7</accession>
<dbReference type="PANTHER" id="PTHR42655:SF1">
    <property type="entry name" value="GLYCOGEN PHOSPHORYLASE"/>
    <property type="match status" value="1"/>
</dbReference>
<dbReference type="InterPro" id="IPR024517">
    <property type="entry name" value="Glycogen_phosphorylase_DUF3417"/>
</dbReference>
<evidence type="ECO:0000256" key="5">
    <source>
        <dbReference type="ARBA" id="ARBA00022679"/>
    </source>
</evidence>
<evidence type="ECO:0000256" key="2">
    <source>
        <dbReference type="ARBA" id="ARBA00006047"/>
    </source>
</evidence>
<reference evidence="7" key="1">
    <citation type="submission" date="2019-08" db="EMBL/GenBank/DDBJ databases">
        <authorList>
            <person name="Kucharzyk K."/>
            <person name="Murdoch R.W."/>
            <person name="Higgins S."/>
            <person name="Loffler F."/>
        </authorList>
    </citation>
    <scope>NUCLEOTIDE SEQUENCE</scope>
</reference>
<comment type="similarity">
    <text evidence="2">Belongs to the glycogen phosphorylase family.</text>
</comment>
<dbReference type="InterPro" id="IPR000811">
    <property type="entry name" value="Glyco_trans_35"/>
</dbReference>
<dbReference type="InterPro" id="IPR008631">
    <property type="entry name" value="Glycogen_synth"/>
</dbReference>
<protein>
    <recommendedName>
        <fullName evidence="6">DUF3417 domain-containing protein</fullName>
    </recommendedName>
</protein>
<evidence type="ECO:0000256" key="3">
    <source>
        <dbReference type="ARBA" id="ARBA00022533"/>
    </source>
</evidence>
<organism evidence="7">
    <name type="scientific">bioreactor metagenome</name>
    <dbReference type="NCBI Taxonomy" id="1076179"/>
    <lineage>
        <taxon>unclassified sequences</taxon>
        <taxon>metagenomes</taxon>
        <taxon>ecological metagenomes</taxon>
    </lineage>
</organism>
<dbReference type="PANTHER" id="PTHR42655">
    <property type="entry name" value="GLYCOGEN PHOSPHORYLASE"/>
    <property type="match status" value="1"/>
</dbReference>